<organism evidence="1 2">
    <name type="scientific">Sediminitomix flava</name>
    <dbReference type="NCBI Taxonomy" id="379075"/>
    <lineage>
        <taxon>Bacteria</taxon>
        <taxon>Pseudomonadati</taxon>
        <taxon>Bacteroidota</taxon>
        <taxon>Cytophagia</taxon>
        <taxon>Cytophagales</taxon>
        <taxon>Flammeovirgaceae</taxon>
        <taxon>Sediminitomix</taxon>
    </lineage>
</organism>
<dbReference type="Proteomes" id="UP000245535">
    <property type="component" value="Unassembled WGS sequence"/>
</dbReference>
<protein>
    <recommendedName>
        <fullName evidence="3">Lipoprotein</fullName>
    </recommendedName>
</protein>
<proteinExistence type="predicted"/>
<name>A0A315ZI53_SEDFL</name>
<sequence>MNKYKNFASTMRLFFTQSIIFFTCIFILSACEYEHYSKDVFVSQLEKEGMWWFEEDDYLLYFIADQMGVDKSEISILGVSTEKTQKATLAAIDFEINQTIKRNLILEMKNVIDLDHMFMGKQVSGLSISCAGKGSCTTDATIRNDGSVFYTCDCGGEIIKTTIVN</sequence>
<evidence type="ECO:0000313" key="2">
    <source>
        <dbReference type="Proteomes" id="UP000245535"/>
    </source>
</evidence>
<keyword evidence="2" id="KW-1185">Reference proteome</keyword>
<dbReference type="EMBL" id="QGDO01000001">
    <property type="protein sequence ID" value="PWJ44498.1"/>
    <property type="molecule type" value="Genomic_DNA"/>
</dbReference>
<dbReference type="AlphaFoldDB" id="A0A315ZI53"/>
<comment type="caution">
    <text evidence="1">The sequence shown here is derived from an EMBL/GenBank/DDBJ whole genome shotgun (WGS) entry which is preliminary data.</text>
</comment>
<accession>A0A315ZI53</accession>
<evidence type="ECO:0000313" key="1">
    <source>
        <dbReference type="EMBL" id="PWJ44498.1"/>
    </source>
</evidence>
<dbReference type="PROSITE" id="PS51257">
    <property type="entry name" value="PROKAR_LIPOPROTEIN"/>
    <property type="match status" value="1"/>
</dbReference>
<reference evidence="1 2" key="1">
    <citation type="submission" date="2018-03" db="EMBL/GenBank/DDBJ databases">
        <title>Genomic Encyclopedia of Archaeal and Bacterial Type Strains, Phase II (KMG-II): from individual species to whole genera.</title>
        <authorList>
            <person name="Goeker M."/>
        </authorList>
    </citation>
    <scope>NUCLEOTIDE SEQUENCE [LARGE SCALE GENOMIC DNA]</scope>
    <source>
        <strain evidence="1 2">DSM 28229</strain>
    </source>
</reference>
<gene>
    <name evidence="1" type="ORF">BC781_101869</name>
</gene>
<dbReference type="RefSeq" id="WP_109615987.1">
    <property type="nucleotide sequence ID" value="NZ_QGDO01000001.1"/>
</dbReference>
<evidence type="ECO:0008006" key="3">
    <source>
        <dbReference type="Google" id="ProtNLM"/>
    </source>
</evidence>